<dbReference type="HOGENOM" id="CLU_1241923_0_0_1"/>
<dbReference type="Gramene" id="EFJ07658">
    <property type="protein sequence ID" value="EFJ07658"/>
    <property type="gene ID" value="SELMODRAFT_429570"/>
</dbReference>
<dbReference type="AlphaFoldDB" id="D8T6L6"/>
<protein>
    <submittedName>
        <fullName evidence="1">Uncharacterized protein</fullName>
    </submittedName>
</protein>
<dbReference type="EMBL" id="GL377682">
    <property type="protein sequence ID" value="EFJ07658.1"/>
    <property type="molecule type" value="Genomic_DNA"/>
</dbReference>
<dbReference type="Proteomes" id="UP000001514">
    <property type="component" value="Unassembled WGS sequence"/>
</dbReference>
<sequence>MKNKASISIRVLHGREYRWKKSANQSWFIQKGLGGIIEVFANKAVTIDGLFLTNIIMAIDEYKKVIRVYGRNIWLSTEFFNQALTPHGFHRMQEGVEYDPGKYNVGLCESRENAIGELRLIFWISFFRVIATQKSRILSSQKGFTDLYPYLVRIVKYLGLTSEDEWNFRPLYEQLEYLLKKQIDDFINGVKNNTKGWYKMLHYISDQDLDSSAKEEEEEPKPK</sequence>
<keyword evidence="2" id="KW-1185">Reference proteome</keyword>
<dbReference type="InParanoid" id="D8T6L6"/>
<evidence type="ECO:0000313" key="1">
    <source>
        <dbReference type="EMBL" id="EFJ07658.1"/>
    </source>
</evidence>
<organism evidence="2">
    <name type="scientific">Selaginella moellendorffii</name>
    <name type="common">Spikemoss</name>
    <dbReference type="NCBI Taxonomy" id="88036"/>
    <lineage>
        <taxon>Eukaryota</taxon>
        <taxon>Viridiplantae</taxon>
        <taxon>Streptophyta</taxon>
        <taxon>Embryophyta</taxon>
        <taxon>Tracheophyta</taxon>
        <taxon>Lycopodiopsida</taxon>
        <taxon>Selaginellales</taxon>
        <taxon>Selaginellaceae</taxon>
        <taxon>Selaginella</taxon>
    </lineage>
</organism>
<reference evidence="1 2" key="1">
    <citation type="journal article" date="2011" name="Science">
        <title>The Selaginella genome identifies genetic changes associated with the evolution of vascular plants.</title>
        <authorList>
            <person name="Banks J.A."/>
            <person name="Nishiyama T."/>
            <person name="Hasebe M."/>
            <person name="Bowman J.L."/>
            <person name="Gribskov M."/>
            <person name="dePamphilis C."/>
            <person name="Albert V.A."/>
            <person name="Aono N."/>
            <person name="Aoyama T."/>
            <person name="Ambrose B.A."/>
            <person name="Ashton N.W."/>
            <person name="Axtell M.J."/>
            <person name="Barker E."/>
            <person name="Barker M.S."/>
            <person name="Bennetzen J.L."/>
            <person name="Bonawitz N.D."/>
            <person name="Chapple C."/>
            <person name="Cheng C."/>
            <person name="Correa L.G."/>
            <person name="Dacre M."/>
            <person name="DeBarry J."/>
            <person name="Dreyer I."/>
            <person name="Elias M."/>
            <person name="Engstrom E.M."/>
            <person name="Estelle M."/>
            <person name="Feng L."/>
            <person name="Finet C."/>
            <person name="Floyd S.K."/>
            <person name="Frommer W.B."/>
            <person name="Fujita T."/>
            <person name="Gramzow L."/>
            <person name="Gutensohn M."/>
            <person name="Harholt J."/>
            <person name="Hattori M."/>
            <person name="Heyl A."/>
            <person name="Hirai T."/>
            <person name="Hiwatashi Y."/>
            <person name="Ishikawa M."/>
            <person name="Iwata M."/>
            <person name="Karol K.G."/>
            <person name="Koehler B."/>
            <person name="Kolukisaoglu U."/>
            <person name="Kubo M."/>
            <person name="Kurata T."/>
            <person name="Lalonde S."/>
            <person name="Li K."/>
            <person name="Li Y."/>
            <person name="Litt A."/>
            <person name="Lyons E."/>
            <person name="Manning G."/>
            <person name="Maruyama T."/>
            <person name="Michael T.P."/>
            <person name="Mikami K."/>
            <person name="Miyazaki S."/>
            <person name="Morinaga S."/>
            <person name="Murata T."/>
            <person name="Mueller-Roeber B."/>
            <person name="Nelson D.R."/>
            <person name="Obara M."/>
            <person name="Oguri Y."/>
            <person name="Olmstead R.G."/>
            <person name="Onodera N."/>
            <person name="Petersen B.L."/>
            <person name="Pils B."/>
            <person name="Prigge M."/>
            <person name="Rensing S.A."/>
            <person name="Riano-Pachon D.M."/>
            <person name="Roberts A.W."/>
            <person name="Sato Y."/>
            <person name="Scheller H.V."/>
            <person name="Schulz B."/>
            <person name="Schulz C."/>
            <person name="Shakirov E.V."/>
            <person name="Shibagaki N."/>
            <person name="Shinohara N."/>
            <person name="Shippen D.E."/>
            <person name="Soerensen I."/>
            <person name="Sotooka R."/>
            <person name="Sugimoto N."/>
            <person name="Sugita M."/>
            <person name="Sumikawa N."/>
            <person name="Tanurdzic M."/>
            <person name="Theissen G."/>
            <person name="Ulvskov P."/>
            <person name="Wakazuki S."/>
            <person name="Weng J.K."/>
            <person name="Willats W.W."/>
            <person name="Wipf D."/>
            <person name="Wolf P.G."/>
            <person name="Yang L."/>
            <person name="Zimmer A.D."/>
            <person name="Zhu Q."/>
            <person name="Mitros T."/>
            <person name="Hellsten U."/>
            <person name="Loque D."/>
            <person name="Otillar R."/>
            <person name="Salamov A."/>
            <person name="Schmutz J."/>
            <person name="Shapiro H."/>
            <person name="Lindquist E."/>
            <person name="Lucas S."/>
            <person name="Rokhsar D."/>
            <person name="Grigoriev I.V."/>
        </authorList>
    </citation>
    <scope>NUCLEOTIDE SEQUENCE [LARGE SCALE GENOMIC DNA]</scope>
</reference>
<accession>D8T6L6</accession>
<gene>
    <name evidence="1" type="ORF">SELMODRAFT_429570</name>
</gene>
<evidence type="ECO:0000313" key="2">
    <source>
        <dbReference type="Proteomes" id="UP000001514"/>
    </source>
</evidence>
<proteinExistence type="predicted"/>
<dbReference type="KEGG" id="smo:SELMODRAFT_429570"/>
<name>D8T6L6_SELML</name>